<dbReference type="GO" id="GO:0009982">
    <property type="term" value="F:pseudouridine synthase activity"/>
    <property type="evidence" value="ECO:0007669"/>
    <property type="project" value="InterPro"/>
</dbReference>
<dbReference type="InterPro" id="IPR020103">
    <property type="entry name" value="PsdUridine_synth_cat_dom_sf"/>
</dbReference>
<gene>
    <name evidence="2" type="ORF">PGLA2088_LOCUS46818</name>
</gene>
<dbReference type="AlphaFoldDB" id="A0A813LM92"/>
<dbReference type="GO" id="GO:0003723">
    <property type="term" value="F:RNA binding"/>
    <property type="evidence" value="ECO:0007669"/>
    <property type="project" value="InterPro"/>
</dbReference>
<evidence type="ECO:0000256" key="1">
    <source>
        <dbReference type="ARBA" id="ARBA00010876"/>
    </source>
</evidence>
<dbReference type="EMBL" id="CAJNNW010036331">
    <property type="protein sequence ID" value="CAE8733390.1"/>
    <property type="molecule type" value="Genomic_DNA"/>
</dbReference>
<evidence type="ECO:0000313" key="2">
    <source>
        <dbReference type="EMBL" id="CAE8733390.1"/>
    </source>
</evidence>
<dbReference type="GO" id="GO:0000455">
    <property type="term" value="P:enzyme-directed rRNA pseudouridine synthesis"/>
    <property type="evidence" value="ECO:0007669"/>
    <property type="project" value="TreeGrafter"/>
</dbReference>
<proteinExistence type="inferred from homology"/>
<protein>
    <recommendedName>
        <fullName evidence="4">Pseudouridine synthase RsuA/RluA-like domain-containing protein</fullName>
    </recommendedName>
</protein>
<dbReference type="PANTHER" id="PTHR21600:SF87">
    <property type="entry name" value="RNA PSEUDOURIDYLATE SYNTHASE DOMAIN-CONTAINING PROTEIN 1"/>
    <property type="match status" value="1"/>
</dbReference>
<comment type="caution">
    <text evidence="2">The sequence shown here is derived from an EMBL/GenBank/DDBJ whole genome shotgun (WGS) entry which is preliminary data.</text>
</comment>
<comment type="similarity">
    <text evidence="1">Belongs to the pseudouridine synthase RluA family.</text>
</comment>
<dbReference type="PANTHER" id="PTHR21600">
    <property type="entry name" value="MITOCHONDRIAL RNA PSEUDOURIDINE SYNTHASE"/>
    <property type="match status" value="1"/>
</dbReference>
<dbReference type="Proteomes" id="UP000626109">
    <property type="component" value="Unassembled WGS sequence"/>
</dbReference>
<evidence type="ECO:0000313" key="3">
    <source>
        <dbReference type="Proteomes" id="UP000626109"/>
    </source>
</evidence>
<reference evidence="2" key="1">
    <citation type="submission" date="2021-02" db="EMBL/GenBank/DDBJ databases">
        <authorList>
            <person name="Dougan E. K."/>
            <person name="Rhodes N."/>
            <person name="Thang M."/>
            <person name="Chan C."/>
        </authorList>
    </citation>
    <scope>NUCLEOTIDE SEQUENCE</scope>
</reference>
<sequence length="159" mass="17149">MIGFNISEHGCRCIKVVDHYARGSEAFSVLAIRIATGRRHQIRVHTAHVGHPTVCDGRYTSTATFLSDQAWCPRNFLHRSRLVFSAPCASTGGVSCTGATTKAQLVEATAPCPQDLAEALAELRPAAIEGERDEVAAAETATSERRWARATAAWTAADR</sequence>
<dbReference type="InterPro" id="IPR050188">
    <property type="entry name" value="RluA_PseudoU_synthase"/>
</dbReference>
<evidence type="ECO:0008006" key="4">
    <source>
        <dbReference type="Google" id="ProtNLM"/>
    </source>
</evidence>
<dbReference type="SUPFAM" id="SSF55120">
    <property type="entry name" value="Pseudouridine synthase"/>
    <property type="match status" value="1"/>
</dbReference>
<dbReference type="Gene3D" id="3.30.2350.10">
    <property type="entry name" value="Pseudouridine synthase"/>
    <property type="match status" value="1"/>
</dbReference>
<accession>A0A813LM92</accession>
<name>A0A813LM92_POLGL</name>
<organism evidence="2 3">
    <name type="scientific">Polarella glacialis</name>
    <name type="common">Dinoflagellate</name>
    <dbReference type="NCBI Taxonomy" id="89957"/>
    <lineage>
        <taxon>Eukaryota</taxon>
        <taxon>Sar</taxon>
        <taxon>Alveolata</taxon>
        <taxon>Dinophyceae</taxon>
        <taxon>Suessiales</taxon>
        <taxon>Suessiaceae</taxon>
        <taxon>Polarella</taxon>
    </lineage>
</organism>